<reference evidence="1" key="1">
    <citation type="journal article" date="2017" name="Syst. Appl. Microbiol.">
        <title>Soybeans inoculated with root zone soils of Canadian native legumes harbour diverse and novel Bradyrhizobium spp. that possess agricultural potential.</title>
        <authorList>
            <person name="Bromfield E.S.P."/>
            <person name="Cloutier S."/>
            <person name="Tambong J.T."/>
            <person name="Tran Thi T.V."/>
        </authorList>
    </citation>
    <scope>NUCLEOTIDE SEQUENCE</scope>
    <source>
        <strain evidence="1">1S5</strain>
    </source>
</reference>
<reference evidence="1" key="2">
    <citation type="submission" date="2022-04" db="EMBL/GenBank/DDBJ databases">
        <authorList>
            <person name="Bromfield E.S.P."/>
            <person name="Cloutier S."/>
        </authorList>
    </citation>
    <scope>NUCLEOTIDE SEQUENCE</scope>
    <source>
        <strain evidence="1">1S5</strain>
    </source>
</reference>
<dbReference type="EMBL" id="CP096255">
    <property type="protein sequence ID" value="UPT88611.1"/>
    <property type="molecule type" value="Genomic_DNA"/>
</dbReference>
<accession>A0A8T5VMY4</accession>
<evidence type="ECO:0000313" key="2">
    <source>
        <dbReference type="Proteomes" id="UP000551709"/>
    </source>
</evidence>
<name>A0A8T5VMY4_9BRAD</name>
<sequence>MRVKLNRGNLTVSLPFARPLLMQPQLIPPSFFQMVYGALTPDFPIAAAEFSAGAGNKLSEVFARFNLYGGVNTATLYCDRLVFDFANLTPADYPIVYDIMRRIHDAFPNAFDQVGYARTEISSFIHFEVEAPGDANEYLNRFQPTGSLQPFVGVGELVTEPVGRFHLIGVDQTWRCKFGVEKSAALANGIFVDMTIVLSNPGVLPRFSSFVSKLEMASRIGIATRAVLELEWDT</sequence>
<evidence type="ECO:0000313" key="1">
    <source>
        <dbReference type="EMBL" id="UPT88611.1"/>
    </source>
</evidence>
<dbReference type="AlphaFoldDB" id="A0A8T5VMY4"/>
<protein>
    <submittedName>
        <fullName evidence="1">Uncharacterized protein</fullName>
    </submittedName>
</protein>
<organism evidence="1 2">
    <name type="scientific">Bradyrhizobium barranii subsp. apii</name>
    <dbReference type="NCBI Taxonomy" id="2819348"/>
    <lineage>
        <taxon>Bacteria</taxon>
        <taxon>Pseudomonadati</taxon>
        <taxon>Pseudomonadota</taxon>
        <taxon>Alphaproteobacteria</taxon>
        <taxon>Hyphomicrobiales</taxon>
        <taxon>Nitrobacteraceae</taxon>
        <taxon>Bradyrhizobium</taxon>
        <taxon>Bradyrhizobium barranii</taxon>
    </lineage>
</organism>
<dbReference type="Proteomes" id="UP000551709">
    <property type="component" value="Chromosome"/>
</dbReference>
<gene>
    <name evidence="1" type="ORF">HAP41_0000005880</name>
</gene>
<dbReference type="RefSeq" id="WP_166104420.1">
    <property type="nucleotide sequence ID" value="NZ_CP096255.1"/>
</dbReference>
<proteinExistence type="predicted"/>